<keyword evidence="6" id="KW-1185">Reference proteome</keyword>
<comment type="caution">
    <text evidence="5">The sequence shown here is derived from an EMBL/GenBank/DDBJ whole genome shotgun (WGS) entry which is preliminary data.</text>
</comment>
<dbReference type="OrthoDB" id="9792148at2"/>
<dbReference type="STRING" id="157838.AN964_06360"/>
<gene>
    <name evidence="5" type="ORF">AN964_06360</name>
</gene>
<dbReference type="Pfam" id="PF05651">
    <property type="entry name" value="Diacid_rec"/>
    <property type="match status" value="1"/>
</dbReference>
<dbReference type="Pfam" id="PF13556">
    <property type="entry name" value="HTH_30"/>
    <property type="match status" value="1"/>
</dbReference>
<comment type="similarity">
    <text evidence="1">Belongs to the CdaR family.</text>
</comment>
<dbReference type="PATRIC" id="fig|157838.3.peg.1423"/>
<dbReference type="EMBL" id="LJJC01000004">
    <property type="protein sequence ID" value="KQL53166.1"/>
    <property type="molecule type" value="Genomic_DNA"/>
</dbReference>
<evidence type="ECO:0000259" key="2">
    <source>
        <dbReference type="Pfam" id="PF05651"/>
    </source>
</evidence>
<evidence type="ECO:0000256" key="1">
    <source>
        <dbReference type="ARBA" id="ARBA00006754"/>
    </source>
</evidence>
<feature type="domain" description="Putative sugar diacid recognition" evidence="2">
    <location>
        <begin position="3"/>
        <end position="135"/>
    </location>
</feature>
<dbReference type="PANTHER" id="PTHR33744:SF16">
    <property type="entry name" value="CARBOHYDRATE DIACID REGULATOR"/>
    <property type="match status" value="1"/>
</dbReference>
<name>A0A0Q3TGQ2_9BACI</name>
<dbReference type="AlphaFoldDB" id="A0A0Q3TGQ2"/>
<protein>
    <recommendedName>
        <fullName evidence="7">Carbohydrate diacid regulator</fullName>
    </recommendedName>
</protein>
<proteinExistence type="inferred from homology"/>
<dbReference type="Proteomes" id="UP000051888">
    <property type="component" value="Unassembled WGS sequence"/>
</dbReference>
<feature type="domain" description="PucR C-terminal helix-turn-helix" evidence="3">
    <location>
        <begin position="299"/>
        <end position="357"/>
    </location>
</feature>
<dbReference type="Pfam" id="PF17853">
    <property type="entry name" value="GGDEF_2"/>
    <property type="match status" value="1"/>
</dbReference>
<reference evidence="5 6" key="1">
    <citation type="submission" date="2015-09" db="EMBL/GenBank/DDBJ databases">
        <title>Genome sequencing project for genomic taxonomy and phylogenomics of Bacillus-like bacteria.</title>
        <authorList>
            <person name="Liu B."/>
            <person name="Wang J."/>
            <person name="Zhu Y."/>
            <person name="Liu G."/>
            <person name="Chen Q."/>
            <person name="Chen Z."/>
            <person name="Lan J."/>
            <person name="Che J."/>
            <person name="Ge C."/>
            <person name="Shi H."/>
            <person name="Pan Z."/>
            <person name="Liu X."/>
        </authorList>
    </citation>
    <scope>NUCLEOTIDE SEQUENCE [LARGE SCALE GENOMIC DNA]</scope>
    <source>
        <strain evidence="5 6">LMG 18435</strain>
    </source>
</reference>
<dbReference type="RefSeq" id="WP_055738894.1">
    <property type="nucleotide sequence ID" value="NZ_JAAIWL010000021.1"/>
</dbReference>
<accession>A0A0Q3TGQ2</accession>
<dbReference type="InterPro" id="IPR051448">
    <property type="entry name" value="CdaR-like_regulators"/>
</dbReference>
<sequence>MLHANLAKKIVQEVRKLLNEEIVVMDTNGIIIAATNQTRIGQFHEGALLTCKSKQKLIISLEDEKNMMGVKAGINLPIFTGEHVVGVIGITGSPEAVSQYGELLKRMTELLIKESIYIEETGRHIRAMETFIFDWLELREWDPTFINRAERLGIDINVSRQLVLIKMENNPQPSQQLIEKWHNTLEKNELLIRWGHDRFLLLLDADIPLDQKQLRQKLSTWKKIMKDDLIFGVGNITPAKDLKKSFLQAERALRSVKGTEWIVFDEDLTLEMIIDDVRMETKALFIERTLKPILMDFELIETLKAYFQHDYSIKATANHLHIHINTLHYRLKKTEELTGLNPKHTRDQAILYIALQILDEYTN</sequence>
<dbReference type="InterPro" id="IPR042070">
    <property type="entry name" value="PucR_C-HTH_sf"/>
</dbReference>
<dbReference type="InterPro" id="IPR041522">
    <property type="entry name" value="CdaR_GGDEF"/>
</dbReference>
<dbReference type="InterPro" id="IPR008599">
    <property type="entry name" value="Diacid_rec"/>
</dbReference>
<evidence type="ECO:0000259" key="4">
    <source>
        <dbReference type="Pfam" id="PF17853"/>
    </source>
</evidence>
<evidence type="ECO:0000259" key="3">
    <source>
        <dbReference type="Pfam" id="PF13556"/>
    </source>
</evidence>
<dbReference type="Gene3D" id="1.10.10.2840">
    <property type="entry name" value="PucR C-terminal helix-turn-helix domain"/>
    <property type="match status" value="1"/>
</dbReference>
<evidence type="ECO:0000313" key="6">
    <source>
        <dbReference type="Proteomes" id="UP000051888"/>
    </source>
</evidence>
<dbReference type="InterPro" id="IPR025736">
    <property type="entry name" value="PucR_C-HTH_dom"/>
</dbReference>
<dbReference type="PANTHER" id="PTHR33744">
    <property type="entry name" value="CARBOHYDRATE DIACID REGULATOR"/>
    <property type="match status" value="1"/>
</dbReference>
<evidence type="ECO:0000313" key="5">
    <source>
        <dbReference type="EMBL" id="KQL53166.1"/>
    </source>
</evidence>
<organism evidence="5 6">
    <name type="scientific">Heyndrickxia shackletonii</name>
    <dbReference type="NCBI Taxonomy" id="157838"/>
    <lineage>
        <taxon>Bacteria</taxon>
        <taxon>Bacillati</taxon>
        <taxon>Bacillota</taxon>
        <taxon>Bacilli</taxon>
        <taxon>Bacillales</taxon>
        <taxon>Bacillaceae</taxon>
        <taxon>Heyndrickxia</taxon>
    </lineage>
</organism>
<evidence type="ECO:0008006" key="7">
    <source>
        <dbReference type="Google" id="ProtNLM"/>
    </source>
</evidence>
<feature type="domain" description="CdaR GGDEF-like" evidence="4">
    <location>
        <begin position="143"/>
        <end position="254"/>
    </location>
</feature>